<gene>
    <name evidence="2" type="ORF">HK14_12425</name>
</gene>
<name>A0A1Z5YS18_9PROT</name>
<accession>A0A1Z5YS18</accession>
<keyword evidence="1" id="KW-0812">Transmembrane</keyword>
<proteinExistence type="predicted"/>
<dbReference type="AlphaFoldDB" id="A0A1Z5YS18"/>
<dbReference type="Proteomes" id="UP000196086">
    <property type="component" value="Unassembled WGS sequence"/>
</dbReference>
<keyword evidence="1" id="KW-1133">Transmembrane helix</keyword>
<evidence type="ECO:0000313" key="2">
    <source>
        <dbReference type="EMBL" id="OUJ00207.1"/>
    </source>
</evidence>
<evidence type="ECO:0000256" key="1">
    <source>
        <dbReference type="SAM" id="Phobius"/>
    </source>
</evidence>
<organism evidence="2 3">
    <name type="scientific">Acetobacter cibinongensis</name>
    <dbReference type="NCBI Taxonomy" id="146475"/>
    <lineage>
        <taxon>Bacteria</taxon>
        <taxon>Pseudomonadati</taxon>
        <taxon>Pseudomonadota</taxon>
        <taxon>Alphaproteobacteria</taxon>
        <taxon>Acetobacterales</taxon>
        <taxon>Acetobacteraceae</taxon>
        <taxon>Acetobacter</taxon>
    </lineage>
</organism>
<protein>
    <submittedName>
        <fullName evidence="2">Uncharacterized protein</fullName>
    </submittedName>
</protein>
<feature type="transmembrane region" description="Helical" evidence="1">
    <location>
        <begin position="26"/>
        <end position="44"/>
    </location>
</feature>
<dbReference type="EMBL" id="JOMQ01000060">
    <property type="protein sequence ID" value="OUJ00207.1"/>
    <property type="molecule type" value="Genomic_DNA"/>
</dbReference>
<sequence length="77" mass="9292">MRRLFLLTKVLTYALAMNLRQTPRHFAVLFVIFQIFLKTSVTFIRYKRRKIYADVVHLCVHSAPPYRTNPDQRVFYT</sequence>
<comment type="caution">
    <text evidence="2">The sequence shown here is derived from an EMBL/GenBank/DDBJ whole genome shotgun (WGS) entry which is preliminary data.</text>
</comment>
<keyword evidence="1" id="KW-0472">Membrane</keyword>
<reference evidence="2 3" key="1">
    <citation type="submission" date="2014-06" db="EMBL/GenBank/DDBJ databases">
        <authorList>
            <person name="Ju J."/>
            <person name="Zhang J."/>
        </authorList>
    </citation>
    <scope>NUCLEOTIDE SEQUENCE [LARGE SCALE GENOMIC DNA]</scope>
    <source>
        <strain evidence="2 3">DsW_47</strain>
    </source>
</reference>
<evidence type="ECO:0000313" key="3">
    <source>
        <dbReference type="Proteomes" id="UP000196086"/>
    </source>
</evidence>